<evidence type="ECO:0000259" key="3">
    <source>
        <dbReference type="PROSITE" id="PS50011"/>
    </source>
</evidence>
<proteinExistence type="inferred from homology"/>
<dbReference type="InterPro" id="IPR011009">
    <property type="entry name" value="Kinase-like_dom_sf"/>
</dbReference>
<feature type="domain" description="Protein kinase" evidence="3">
    <location>
        <begin position="113"/>
        <end position="442"/>
    </location>
</feature>
<dbReference type="CDD" id="cd05121">
    <property type="entry name" value="ABC1_ADCK3-like"/>
    <property type="match status" value="1"/>
</dbReference>
<dbReference type="OrthoDB" id="9795390at2"/>
<keyword evidence="5" id="KW-1185">Reference proteome</keyword>
<dbReference type="PANTHER" id="PTHR10566:SF113">
    <property type="entry name" value="PROTEIN ACTIVITY OF BC1 COMPLEX KINASE 7, CHLOROPLASTIC"/>
    <property type="match status" value="1"/>
</dbReference>
<dbReference type="InterPro" id="IPR004147">
    <property type="entry name" value="ABC1_dom"/>
</dbReference>
<evidence type="ECO:0000313" key="4">
    <source>
        <dbReference type="EMBL" id="RTR35822.1"/>
    </source>
</evidence>
<feature type="transmembrane region" description="Helical" evidence="2">
    <location>
        <begin position="482"/>
        <end position="499"/>
    </location>
</feature>
<keyword evidence="4" id="KW-0418">Kinase</keyword>
<dbReference type="AlphaFoldDB" id="A0A3S0IJV4"/>
<dbReference type="PROSITE" id="PS50011">
    <property type="entry name" value="PROTEIN_KINASE_DOM"/>
    <property type="match status" value="1"/>
</dbReference>
<evidence type="ECO:0000256" key="2">
    <source>
        <dbReference type="SAM" id="Phobius"/>
    </source>
</evidence>
<organism evidence="4 5">
    <name type="scientific">Bacillus yapensis</name>
    <dbReference type="NCBI Taxonomy" id="2492960"/>
    <lineage>
        <taxon>Bacteria</taxon>
        <taxon>Bacillati</taxon>
        <taxon>Bacillota</taxon>
        <taxon>Bacilli</taxon>
        <taxon>Bacillales</taxon>
        <taxon>Bacillaceae</taxon>
        <taxon>Bacillus</taxon>
    </lineage>
</organism>
<dbReference type="Pfam" id="PF03109">
    <property type="entry name" value="ABC1"/>
    <property type="match status" value="1"/>
</dbReference>
<dbReference type="EMBL" id="RXNT01000002">
    <property type="protein sequence ID" value="RTR35822.1"/>
    <property type="molecule type" value="Genomic_DNA"/>
</dbReference>
<comment type="similarity">
    <text evidence="1">Belongs to the protein kinase superfamily. ADCK protein kinase family.</text>
</comment>
<comment type="caution">
    <text evidence="4">The sequence shown here is derived from an EMBL/GenBank/DDBJ whole genome shotgun (WGS) entry which is preliminary data.</text>
</comment>
<keyword evidence="2" id="KW-0472">Membrane</keyword>
<dbReference type="Proteomes" id="UP000271374">
    <property type="component" value="Unassembled WGS sequence"/>
</dbReference>
<reference evidence="4 5" key="1">
    <citation type="submission" date="2018-12" db="EMBL/GenBank/DDBJ databases">
        <title>Bacillus yapensis draft genome sequence.</title>
        <authorList>
            <person name="Yu L."/>
            <person name="Xu X."/>
            <person name="Tang X."/>
        </authorList>
    </citation>
    <scope>NUCLEOTIDE SEQUENCE [LARGE SCALE GENOMIC DNA]</scope>
    <source>
        <strain evidence="4 5">XXST-01</strain>
    </source>
</reference>
<dbReference type="GO" id="GO:0004672">
    <property type="term" value="F:protein kinase activity"/>
    <property type="evidence" value="ECO:0007669"/>
    <property type="project" value="InterPro"/>
</dbReference>
<evidence type="ECO:0000313" key="5">
    <source>
        <dbReference type="Proteomes" id="UP000271374"/>
    </source>
</evidence>
<evidence type="ECO:0000256" key="1">
    <source>
        <dbReference type="ARBA" id="ARBA00009670"/>
    </source>
</evidence>
<keyword evidence="2" id="KW-1133">Transmembrane helix</keyword>
<feature type="transmembrane region" description="Helical" evidence="2">
    <location>
        <begin position="505"/>
        <end position="526"/>
    </location>
</feature>
<dbReference type="RefSeq" id="WP_126406611.1">
    <property type="nucleotide sequence ID" value="NZ_RXNT01000002.1"/>
</dbReference>
<name>A0A3S0IJV4_9BACI</name>
<dbReference type="InterPro" id="IPR000719">
    <property type="entry name" value="Prot_kinase_dom"/>
</dbReference>
<dbReference type="GO" id="GO:0005524">
    <property type="term" value="F:ATP binding"/>
    <property type="evidence" value="ECO:0007669"/>
    <property type="project" value="InterPro"/>
</dbReference>
<keyword evidence="4" id="KW-0808">Transferase</keyword>
<dbReference type="PANTHER" id="PTHR10566">
    <property type="entry name" value="CHAPERONE-ACTIVITY OF BC1 COMPLEX CABC1 -RELATED"/>
    <property type="match status" value="1"/>
</dbReference>
<sequence length="538" mass="62597">MKTNRFVRMGKILRLAFGIIFQIYRFKITKKPPSEWDRLWSEIGERFRKTLFELEGLLIKIGQILSTRADLLPESFIKQIEDLADHVPPSTWDEIEQVLESEWGGPVQEFLQSIEQEAIASASIGEVYKGVLKSGKQVAIKVQRPNIQSIIQTDFHTLKIIIWILDHLVPVPKGFINFKVLYRELKQVIGRELDFNVELQTQLYFRERFKDKAYVVIPNVYPELSTSKVLVMDWIIGERITNENALLEMGVNRNELVKHLIELFLPQWLEPGTFHADPHPGNILVTKQGKIILLDYGMVGDISKQDANCFQELIENILSKNYAKAVECLRHLGFLLPEADARVIEKFLAEMASFQLNQLKAIDIFALKKELYEMVHVLPIQVPTRFVFLGRAFVTVEGIIQHLVPEGDLVEMAKPIFLRWLNQQGNAKWAFAWRWFQSQPLFKIFHTITDFINMPRKLEALKEVEQRRHFQFQIYESRKKQLFQFVFLGIVGIGVGIYLEHSLITQIFGGILVVSGIGYIISHIKLKKWMKYMPNKHR</sequence>
<dbReference type="SUPFAM" id="SSF56112">
    <property type="entry name" value="Protein kinase-like (PK-like)"/>
    <property type="match status" value="1"/>
</dbReference>
<dbReference type="InterPro" id="IPR050154">
    <property type="entry name" value="UbiB_kinase"/>
</dbReference>
<protein>
    <submittedName>
        <fullName evidence="4">AarF/ABC1/UbiB kinase family protein</fullName>
    </submittedName>
</protein>
<gene>
    <name evidence="4" type="ORF">EKG37_04095</name>
</gene>
<keyword evidence="2" id="KW-0812">Transmembrane</keyword>
<accession>A0A3S0IJV4</accession>